<dbReference type="AlphaFoldDB" id="A0AAV0WNB6"/>
<accession>A0AAV0WNB6</accession>
<dbReference type="Proteomes" id="UP001160148">
    <property type="component" value="Unassembled WGS sequence"/>
</dbReference>
<keyword evidence="2" id="KW-1185">Reference proteome</keyword>
<organism evidence="1 2">
    <name type="scientific">Macrosiphum euphorbiae</name>
    <name type="common">potato aphid</name>
    <dbReference type="NCBI Taxonomy" id="13131"/>
    <lineage>
        <taxon>Eukaryota</taxon>
        <taxon>Metazoa</taxon>
        <taxon>Ecdysozoa</taxon>
        <taxon>Arthropoda</taxon>
        <taxon>Hexapoda</taxon>
        <taxon>Insecta</taxon>
        <taxon>Pterygota</taxon>
        <taxon>Neoptera</taxon>
        <taxon>Paraneoptera</taxon>
        <taxon>Hemiptera</taxon>
        <taxon>Sternorrhyncha</taxon>
        <taxon>Aphidomorpha</taxon>
        <taxon>Aphidoidea</taxon>
        <taxon>Aphididae</taxon>
        <taxon>Macrosiphini</taxon>
        <taxon>Macrosiphum</taxon>
    </lineage>
</organism>
<protein>
    <recommendedName>
        <fullName evidence="3">Nuclease HARBI1</fullName>
    </recommendedName>
</protein>
<evidence type="ECO:0008006" key="3">
    <source>
        <dbReference type="Google" id="ProtNLM"/>
    </source>
</evidence>
<proteinExistence type="predicted"/>
<sequence>MANDYEQAVMFAMINVERLGAQNIRQPFGVKVNPFLALSDTAFVKTYRLSKKLTNYLIELVTPFIKQPKCSSALSVQDKVLITLQFFGTGSYQLPTGNSRYSAVSQSSVSRSISEITNALNQPTIFNSKVKFPKNIEELRKLRNEFYMKTGFPGVCECIGCTRIAIVAPSGNLGAKNNYPEHIYVNRKNYHSINTQLVRHFNNIHILYNVSQGEVTRGVPGTVFTYKPGTEYLSSNNIC</sequence>
<comment type="caution">
    <text evidence="1">The sequence shown here is derived from an EMBL/GenBank/DDBJ whole genome shotgun (WGS) entry which is preliminary data.</text>
</comment>
<evidence type="ECO:0000313" key="2">
    <source>
        <dbReference type="Proteomes" id="UP001160148"/>
    </source>
</evidence>
<dbReference type="EMBL" id="CARXXK010000002">
    <property type="protein sequence ID" value="CAI6357102.1"/>
    <property type="molecule type" value="Genomic_DNA"/>
</dbReference>
<name>A0AAV0WNB6_9HEMI</name>
<gene>
    <name evidence="1" type="ORF">MEUPH1_LOCUS12765</name>
</gene>
<reference evidence="1 2" key="1">
    <citation type="submission" date="2023-01" db="EMBL/GenBank/DDBJ databases">
        <authorList>
            <person name="Whitehead M."/>
        </authorList>
    </citation>
    <scope>NUCLEOTIDE SEQUENCE [LARGE SCALE GENOMIC DNA]</scope>
</reference>
<evidence type="ECO:0000313" key="1">
    <source>
        <dbReference type="EMBL" id="CAI6357102.1"/>
    </source>
</evidence>